<evidence type="ECO:0000256" key="3">
    <source>
        <dbReference type="ARBA" id="ARBA00023125"/>
    </source>
</evidence>
<dbReference type="EMBL" id="PUIO01000007">
    <property type="protein sequence ID" value="PQP25504.1"/>
    <property type="molecule type" value="Genomic_DNA"/>
</dbReference>
<dbReference type="Gene3D" id="1.10.1740.10">
    <property type="match status" value="1"/>
</dbReference>
<dbReference type="PANTHER" id="PTHR43133">
    <property type="entry name" value="RNA POLYMERASE ECF-TYPE SIGMA FACTO"/>
    <property type="match status" value="1"/>
</dbReference>
<organism evidence="6 7">
    <name type="scientific">Rhodococcus opacus</name>
    <name type="common">Nocardia opaca</name>
    <dbReference type="NCBI Taxonomy" id="37919"/>
    <lineage>
        <taxon>Bacteria</taxon>
        <taxon>Bacillati</taxon>
        <taxon>Actinomycetota</taxon>
        <taxon>Actinomycetes</taxon>
        <taxon>Mycobacteriales</taxon>
        <taxon>Nocardiaceae</taxon>
        <taxon>Rhodococcus</taxon>
    </lineage>
</organism>
<evidence type="ECO:0000313" key="7">
    <source>
        <dbReference type="Proteomes" id="UP000239290"/>
    </source>
</evidence>
<dbReference type="PANTHER" id="PTHR43133:SF8">
    <property type="entry name" value="RNA POLYMERASE SIGMA FACTOR HI_1459-RELATED"/>
    <property type="match status" value="1"/>
</dbReference>
<evidence type="ECO:0000256" key="4">
    <source>
        <dbReference type="ARBA" id="ARBA00023163"/>
    </source>
</evidence>
<sequence length="69" mass="7881">MGTHGNFSDAEDALQDTLVAAWRNRDKFRGESHFNTWPHRIAANAALAALLRRKETAEVTRDSVLCWQR</sequence>
<dbReference type="SUPFAM" id="SSF88946">
    <property type="entry name" value="Sigma2 domain of RNA polymerase sigma factors"/>
    <property type="match status" value="1"/>
</dbReference>
<evidence type="ECO:0000256" key="2">
    <source>
        <dbReference type="ARBA" id="ARBA00023082"/>
    </source>
</evidence>
<reference evidence="7" key="1">
    <citation type="submission" date="2018-02" db="EMBL/GenBank/DDBJ databases">
        <title>Draft genome sequencing of Rhodococcus opacus KU647198.</title>
        <authorList>
            <person name="Zheng B.-X."/>
        </authorList>
    </citation>
    <scope>NUCLEOTIDE SEQUENCE [LARGE SCALE GENOMIC DNA]</scope>
    <source>
        <strain evidence="7">04-OD7</strain>
    </source>
</reference>
<gene>
    <name evidence="6" type="ORF">C5613_08050</name>
</gene>
<keyword evidence="3" id="KW-0238">DNA-binding</keyword>
<evidence type="ECO:0000259" key="5">
    <source>
        <dbReference type="Pfam" id="PF04542"/>
    </source>
</evidence>
<dbReference type="InterPro" id="IPR039425">
    <property type="entry name" value="RNA_pol_sigma-70-like"/>
</dbReference>
<protein>
    <recommendedName>
        <fullName evidence="5">RNA polymerase sigma-70 region 2 domain-containing protein</fullName>
    </recommendedName>
</protein>
<dbReference type="GO" id="GO:0016987">
    <property type="term" value="F:sigma factor activity"/>
    <property type="evidence" value="ECO:0007669"/>
    <property type="project" value="UniProtKB-KW"/>
</dbReference>
<dbReference type="GO" id="GO:0003677">
    <property type="term" value="F:DNA binding"/>
    <property type="evidence" value="ECO:0007669"/>
    <property type="project" value="UniProtKB-KW"/>
</dbReference>
<feature type="domain" description="RNA polymerase sigma-70 region 2" evidence="5">
    <location>
        <begin position="5"/>
        <end position="54"/>
    </location>
</feature>
<evidence type="ECO:0000256" key="1">
    <source>
        <dbReference type="ARBA" id="ARBA00023015"/>
    </source>
</evidence>
<name>A0A2S8JEN5_RHOOP</name>
<dbReference type="AlphaFoldDB" id="A0A2S8JEN5"/>
<dbReference type="InterPro" id="IPR007627">
    <property type="entry name" value="RNA_pol_sigma70_r2"/>
</dbReference>
<proteinExistence type="predicted"/>
<evidence type="ECO:0000313" key="6">
    <source>
        <dbReference type="EMBL" id="PQP25504.1"/>
    </source>
</evidence>
<accession>A0A2S8JEN5</accession>
<keyword evidence="1" id="KW-0805">Transcription regulation</keyword>
<keyword evidence="4" id="KW-0804">Transcription</keyword>
<keyword evidence="2" id="KW-0731">Sigma factor</keyword>
<dbReference type="Pfam" id="PF04542">
    <property type="entry name" value="Sigma70_r2"/>
    <property type="match status" value="1"/>
</dbReference>
<dbReference type="Proteomes" id="UP000239290">
    <property type="component" value="Unassembled WGS sequence"/>
</dbReference>
<comment type="caution">
    <text evidence="6">The sequence shown here is derived from an EMBL/GenBank/DDBJ whole genome shotgun (WGS) entry which is preliminary data.</text>
</comment>
<dbReference type="GO" id="GO:0006352">
    <property type="term" value="P:DNA-templated transcription initiation"/>
    <property type="evidence" value="ECO:0007669"/>
    <property type="project" value="InterPro"/>
</dbReference>
<dbReference type="InterPro" id="IPR013325">
    <property type="entry name" value="RNA_pol_sigma_r2"/>
</dbReference>